<dbReference type="OrthoDB" id="5430916at2759"/>
<gene>
    <name evidence="1" type="ORF">EX30DRAFT_388034</name>
</gene>
<dbReference type="EMBL" id="ML220158">
    <property type="protein sequence ID" value="TGZ77137.1"/>
    <property type="molecule type" value="Genomic_DNA"/>
</dbReference>
<accession>A0A4S2MR59</accession>
<organism evidence="1 2">
    <name type="scientific">Ascodesmis nigricans</name>
    <dbReference type="NCBI Taxonomy" id="341454"/>
    <lineage>
        <taxon>Eukaryota</taxon>
        <taxon>Fungi</taxon>
        <taxon>Dikarya</taxon>
        <taxon>Ascomycota</taxon>
        <taxon>Pezizomycotina</taxon>
        <taxon>Pezizomycetes</taxon>
        <taxon>Pezizales</taxon>
        <taxon>Ascodesmidaceae</taxon>
        <taxon>Ascodesmis</taxon>
    </lineage>
</organism>
<proteinExistence type="predicted"/>
<dbReference type="AlphaFoldDB" id="A0A4S2MR59"/>
<evidence type="ECO:0000313" key="2">
    <source>
        <dbReference type="Proteomes" id="UP000298138"/>
    </source>
</evidence>
<evidence type="ECO:0000313" key="1">
    <source>
        <dbReference type="EMBL" id="TGZ77137.1"/>
    </source>
</evidence>
<keyword evidence="2" id="KW-1185">Reference proteome</keyword>
<dbReference type="InParanoid" id="A0A4S2MR59"/>
<protein>
    <submittedName>
        <fullName evidence="1">Uncharacterized protein</fullName>
    </submittedName>
</protein>
<name>A0A4S2MR59_9PEZI</name>
<sequence length="476" mass="53091">MSPSGTPFDPFAAPDYDILIGISQATIQKQLQLLYDTKADDEDFPAPGEVTDPDGTIRKPAKHLINHDLHILLPRVSKKGKVYPPEERKGTMGHYMDDDGDIDVVNVNDWFFTFEADLSTSKPMDIMKEILGPVNDSKNPVTISQKAIEGFRALAEINSQPEAVDLRVFLASSIFCLFESTQIASTFRMHPPPGIEAKILKTTQGVLGSIDSYFTSMKSAPGLPTKENPFVLGYSITQTLPSIDQITEATTEKTPRYFIPRRFDFSVTPIQPNSNGIPGCLNFCLQTFRNNARDQKDVDITITPGAGVFSLVPLAEYRDRRCPRQTRYPTLYVFALSADNAGVWDLTLLSSSILPQKDASGELHIERLKENDEQNGYGATIKVKRRNVEGLLEDLLENYMLSNRFAGNSVFQGNSALKDITENFTTNIMMPGGEAFMFAGIDTDQFNNLYSNINYATQTGGEHKEKELNWRGEEKK</sequence>
<reference evidence="1 2" key="1">
    <citation type="submission" date="2019-04" db="EMBL/GenBank/DDBJ databases">
        <title>Comparative genomics and transcriptomics to analyze fruiting body development in filamentous ascomycetes.</title>
        <authorList>
            <consortium name="DOE Joint Genome Institute"/>
            <person name="Lutkenhaus R."/>
            <person name="Traeger S."/>
            <person name="Breuer J."/>
            <person name="Kuo A."/>
            <person name="Lipzen A."/>
            <person name="Pangilinan J."/>
            <person name="Dilworth D."/>
            <person name="Sandor L."/>
            <person name="Poggeler S."/>
            <person name="Barry K."/>
            <person name="Grigoriev I.V."/>
            <person name="Nowrousian M."/>
        </authorList>
    </citation>
    <scope>NUCLEOTIDE SEQUENCE [LARGE SCALE GENOMIC DNA]</scope>
    <source>
        <strain evidence="1 2">CBS 389.68</strain>
    </source>
</reference>
<dbReference type="Proteomes" id="UP000298138">
    <property type="component" value="Unassembled WGS sequence"/>
</dbReference>